<dbReference type="GO" id="GO:0005737">
    <property type="term" value="C:cytoplasm"/>
    <property type="evidence" value="ECO:0007669"/>
    <property type="project" value="UniProtKB-ARBA"/>
</dbReference>
<protein>
    <recommendedName>
        <fullName evidence="6">Large ribosomal subunit protein bL21</fullName>
    </recommendedName>
</protein>
<dbReference type="RefSeq" id="WP_062419327.1">
    <property type="nucleotide sequence ID" value="NZ_BBXZ01000157.1"/>
</dbReference>
<evidence type="ECO:0000313" key="10">
    <source>
        <dbReference type="Proteomes" id="UP000050501"/>
    </source>
</evidence>
<name>A0A0M8JQ08_9CHLR</name>
<evidence type="ECO:0000313" key="8">
    <source>
        <dbReference type="EMBL" id="GAP19018.1"/>
    </source>
</evidence>
<dbReference type="GO" id="GO:0005840">
    <property type="term" value="C:ribosome"/>
    <property type="evidence" value="ECO:0007669"/>
    <property type="project" value="UniProtKB-KW"/>
</dbReference>
<dbReference type="Proteomes" id="UP000050501">
    <property type="component" value="Unassembled WGS sequence"/>
</dbReference>
<dbReference type="Pfam" id="PF00829">
    <property type="entry name" value="Ribosomal_L21p"/>
    <property type="match status" value="1"/>
</dbReference>
<evidence type="ECO:0000256" key="6">
    <source>
        <dbReference type="HAMAP-Rule" id="MF_01363"/>
    </source>
</evidence>
<evidence type="ECO:0000256" key="7">
    <source>
        <dbReference type="RuleBase" id="RU000562"/>
    </source>
</evidence>
<dbReference type="PANTHER" id="PTHR21349:SF0">
    <property type="entry name" value="LARGE RIBOSOMAL SUBUNIT PROTEIN BL21M"/>
    <property type="match status" value="1"/>
</dbReference>
<dbReference type="InterPro" id="IPR028909">
    <property type="entry name" value="bL21-like"/>
</dbReference>
<sequence length="105" mass="11433">MKYAIVESGGKQFKAVEGGLIEVDRLPAEAGDQVLLSNVLLLADDANVAVGTPVLEGVCVKTTVVTHTKGPKIVVFKYSPKKRIRVKTGHRQQYTLLKVETIETE</sequence>
<evidence type="ECO:0000313" key="9">
    <source>
        <dbReference type="EMBL" id="KPL76216.1"/>
    </source>
</evidence>
<reference evidence="9 10" key="2">
    <citation type="submission" date="2015-07" db="EMBL/GenBank/DDBJ databases">
        <title>Genome sequence of Levilinea saccharolytica DSM 16555.</title>
        <authorList>
            <person name="Hemp J."/>
            <person name="Ward L.M."/>
            <person name="Pace L.A."/>
            <person name="Fischer W.W."/>
        </authorList>
    </citation>
    <scope>NUCLEOTIDE SEQUENCE [LARGE SCALE GENOMIC DNA]</scope>
    <source>
        <strain evidence="9 10">KIBI-1</strain>
    </source>
</reference>
<keyword evidence="4 6" id="KW-0689">Ribosomal protein</keyword>
<organism evidence="8">
    <name type="scientific">Levilinea saccharolytica</name>
    <dbReference type="NCBI Taxonomy" id="229921"/>
    <lineage>
        <taxon>Bacteria</taxon>
        <taxon>Bacillati</taxon>
        <taxon>Chloroflexota</taxon>
        <taxon>Anaerolineae</taxon>
        <taxon>Anaerolineales</taxon>
        <taxon>Anaerolineaceae</taxon>
        <taxon>Levilinea</taxon>
    </lineage>
</organism>
<dbReference type="PROSITE" id="PS01169">
    <property type="entry name" value="RIBOSOMAL_L21"/>
    <property type="match status" value="1"/>
</dbReference>
<dbReference type="STRING" id="229921.ADN01_16830"/>
<reference evidence="8" key="1">
    <citation type="journal article" date="2015" name="Genome Announc.">
        <title>Draft Genome Sequences of Anaerolinea thermolimosa IMO-1, Bellilinea caldifistulae GOMI-1, Leptolinea tardivitalis YMTK-2, Levilinea saccharolytica KIBI-1, Longilinea arvoryzae KOME-1, Previously Described as Members of the Class Anaerolineae (Chloroflexi).</title>
        <authorList>
            <person name="Matsuura N."/>
            <person name="Tourlousse M.D."/>
            <person name="Ohashi A."/>
            <person name="Hugenholtz P."/>
            <person name="Sekiguchi Y."/>
        </authorList>
    </citation>
    <scope>NUCLEOTIDE SEQUENCE</scope>
    <source>
        <strain evidence="8">KIBI-1</strain>
    </source>
</reference>
<keyword evidence="3 6" id="KW-0694">RNA-binding</keyword>
<dbReference type="GO" id="GO:0006412">
    <property type="term" value="P:translation"/>
    <property type="evidence" value="ECO:0007669"/>
    <property type="project" value="UniProtKB-UniRule"/>
</dbReference>
<evidence type="ECO:0000256" key="4">
    <source>
        <dbReference type="ARBA" id="ARBA00022980"/>
    </source>
</evidence>
<dbReference type="GO" id="GO:0003735">
    <property type="term" value="F:structural constituent of ribosome"/>
    <property type="evidence" value="ECO:0007669"/>
    <property type="project" value="InterPro"/>
</dbReference>
<dbReference type="OrthoDB" id="9813334at2"/>
<comment type="subunit">
    <text evidence="6">Part of the 50S ribosomal subunit. Contacts protein L20.</text>
</comment>
<evidence type="ECO:0000256" key="1">
    <source>
        <dbReference type="ARBA" id="ARBA00008563"/>
    </source>
</evidence>
<keyword evidence="5 6" id="KW-0687">Ribonucleoprotein</keyword>
<evidence type="ECO:0000256" key="5">
    <source>
        <dbReference type="ARBA" id="ARBA00023274"/>
    </source>
</evidence>
<dbReference type="InterPro" id="IPR018258">
    <property type="entry name" value="Ribosomal_bL21_CS"/>
</dbReference>
<dbReference type="InterPro" id="IPR001787">
    <property type="entry name" value="Ribosomal_bL21"/>
</dbReference>
<dbReference type="PATRIC" id="fig|229921.5.peg.1766"/>
<dbReference type="AlphaFoldDB" id="A0A0M8JQ08"/>
<accession>A0A0M8JQ08</accession>
<dbReference type="HAMAP" id="MF_01363">
    <property type="entry name" value="Ribosomal_bL21"/>
    <property type="match status" value="1"/>
</dbReference>
<evidence type="ECO:0000256" key="3">
    <source>
        <dbReference type="ARBA" id="ARBA00022884"/>
    </source>
</evidence>
<comment type="function">
    <text evidence="6 7">This protein binds to 23S rRNA in the presence of protein L20.</text>
</comment>
<dbReference type="InterPro" id="IPR036164">
    <property type="entry name" value="bL21-like_sf"/>
</dbReference>
<proteinExistence type="inferred from homology"/>
<evidence type="ECO:0000256" key="2">
    <source>
        <dbReference type="ARBA" id="ARBA00022730"/>
    </source>
</evidence>
<keyword evidence="2 6" id="KW-0699">rRNA-binding</keyword>
<dbReference type="GO" id="GO:0019843">
    <property type="term" value="F:rRNA binding"/>
    <property type="evidence" value="ECO:0007669"/>
    <property type="project" value="UniProtKB-UniRule"/>
</dbReference>
<dbReference type="EMBL" id="LGCM01000064">
    <property type="protein sequence ID" value="KPL76216.1"/>
    <property type="molecule type" value="Genomic_DNA"/>
</dbReference>
<comment type="similarity">
    <text evidence="1 6 7">Belongs to the bacterial ribosomal protein bL21 family.</text>
</comment>
<dbReference type="SUPFAM" id="SSF141091">
    <property type="entry name" value="L21p-like"/>
    <property type="match status" value="1"/>
</dbReference>
<dbReference type="PANTHER" id="PTHR21349">
    <property type="entry name" value="50S RIBOSOMAL PROTEIN L21"/>
    <property type="match status" value="1"/>
</dbReference>
<dbReference type="NCBIfam" id="TIGR00061">
    <property type="entry name" value="L21"/>
    <property type="match status" value="1"/>
</dbReference>
<keyword evidence="10" id="KW-1185">Reference proteome</keyword>
<dbReference type="EMBL" id="DF967975">
    <property type="protein sequence ID" value="GAP19018.1"/>
    <property type="molecule type" value="Genomic_DNA"/>
</dbReference>
<gene>
    <name evidence="6" type="primary">rplU</name>
    <name evidence="9" type="ORF">ADN01_16830</name>
    <name evidence="8" type="ORF">LSAC_02916</name>
</gene>
<dbReference type="GO" id="GO:1990904">
    <property type="term" value="C:ribonucleoprotein complex"/>
    <property type="evidence" value="ECO:0007669"/>
    <property type="project" value="UniProtKB-KW"/>
</dbReference>